<name>A0ABT2QKK6_9EURY</name>
<dbReference type="Pfam" id="PF24113">
    <property type="entry name" value="DUF7387"/>
    <property type="match status" value="1"/>
</dbReference>
<evidence type="ECO:0000256" key="1">
    <source>
        <dbReference type="SAM" id="MobiDB-lite"/>
    </source>
</evidence>
<dbReference type="EMBL" id="JAOPKB010000019">
    <property type="protein sequence ID" value="MCU4975445.1"/>
    <property type="molecule type" value="Genomic_DNA"/>
</dbReference>
<feature type="compositionally biased region" description="Polar residues" evidence="1">
    <location>
        <begin position="1"/>
        <end position="19"/>
    </location>
</feature>
<evidence type="ECO:0000313" key="3">
    <source>
        <dbReference type="Proteomes" id="UP001320972"/>
    </source>
</evidence>
<dbReference type="Proteomes" id="UP001320972">
    <property type="component" value="Unassembled WGS sequence"/>
</dbReference>
<comment type="caution">
    <text evidence="2">The sequence shown here is derived from an EMBL/GenBank/DDBJ whole genome shotgun (WGS) entry which is preliminary data.</text>
</comment>
<feature type="region of interest" description="Disordered" evidence="1">
    <location>
        <begin position="1"/>
        <end position="21"/>
    </location>
</feature>
<sequence>MSTDTGSNGVSEPETTITLTKEDEWWVAKDEETGVASQGKTRIEALEMLDEAVSLHKDETSESIDTWEEEQEVLKDLGLDPDEIKASRGANDGLPDFMQ</sequence>
<keyword evidence="3" id="KW-1185">Reference proteome</keyword>
<dbReference type="RefSeq" id="WP_338009162.1">
    <property type="nucleotide sequence ID" value="NZ_JAOPKB010000019.1"/>
</dbReference>
<accession>A0ABT2QKK6</accession>
<evidence type="ECO:0000313" key="2">
    <source>
        <dbReference type="EMBL" id="MCU4975445.1"/>
    </source>
</evidence>
<dbReference type="SUPFAM" id="SSF143100">
    <property type="entry name" value="TTHA1013/TTHA0281-like"/>
    <property type="match status" value="1"/>
</dbReference>
<dbReference type="InterPro" id="IPR055811">
    <property type="entry name" value="DUF7387"/>
</dbReference>
<reference evidence="2 3" key="1">
    <citation type="submission" date="2022-09" db="EMBL/GenBank/DDBJ databases">
        <title>Enrichment on poylsaccharides allowed isolation of novel metabolic and taxonomic groups of Haloarchaea.</title>
        <authorList>
            <person name="Sorokin D.Y."/>
            <person name="Elcheninov A.G."/>
            <person name="Khizhniak T.V."/>
            <person name="Kolganova T.V."/>
            <person name="Kublanov I.V."/>
        </authorList>
    </citation>
    <scope>NUCLEOTIDE SEQUENCE [LARGE SCALE GENOMIC DNA]</scope>
    <source>
        <strain evidence="2 3">AArc-m2/3/4</strain>
    </source>
</reference>
<dbReference type="InterPro" id="IPR035069">
    <property type="entry name" value="TTHA1013/TTHA0281-like"/>
</dbReference>
<proteinExistence type="predicted"/>
<feature type="region of interest" description="Disordered" evidence="1">
    <location>
        <begin position="79"/>
        <end position="99"/>
    </location>
</feature>
<gene>
    <name evidence="2" type="ORF">OB955_22395</name>
</gene>
<dbReference type="Gene3D" id="3.30.160.250">
    <property type="match status" value="1"/>
</dbReference>
<protein>
    <submittedName>
        <fullName evidence="2">Type II toxin-antitoxin system HicB family antitoxin</fullName>
    </submittedName>
</protein>
<organism evidence="2 3">
    <name type="scientific">Natronoglomus mannanivorans</name>
    <dbReference type="NCBI Taxonomy" id="2979990"/>
    <lineage>
        <taxon>Archaea</taxon>
        <taxon>Methanobacteriati</taxon>
        <taxon>Methanobacteriota</taxon>
        <taxon>Stenosarchaea group</taxon>
        <taxon>Halobacteria</taxon>
        <taxon>Halobacteriales</taxon>
        <taxon>Natrialbaceae</taxon>
        <taxon>Natronoglomus</taxon>
    </lineage>
</organism>